<gene>
    <name evidence="1" type="ORF">DFR75_1124</name>
</gene>
<evidence type="ECO:0000313" key="2">
    <source>
        <dbReference type="Proteomes" id="UP000295087"/>
    </source>
</evidence>
<reference evidence="1 2" key="1">
    <citation type="submission" date="2019-03" db="EMBL/GenBank/DDBJ databases">
        <title>Genomic Encyclopedia of Type Strains, Phase IV (KMG-IV): sequencing the most valuable type-strain genomes for metagenomic binning, comparative biology and taxonomic classification.</title>
        <authorList>
            <person name="Goeker M."/>
        </authorList>
    </citation>
    <scope>NUCLEOTIDE SEQUENCE [LARGE SCALE GENOMIC DNA]</scope>
    <source>
        <strain evidence="1 2">DSM 44496</strain>
    </source>
</reference>
<dbReference type="AlphaFoldDB" id="A0A4R6NYY0"/>
<accession>A0A4R6NYY0</accession>
<name>A0A4R6NYY0_NOCIG</name>
<evidence type="ECO:0000313" key="1">
    <source>
        <dbReference type="EMBL" id="TDP29743.1"/>
    </source>
</evidence>
<protein>
    <submittedName>
        <fullName evidence="1">Uncharacterized protein</fullName>
    </submittedName>
</protein>
<dbReference type="EMBL" id="SNXK01000012">
    <property type="protein sequence ID" value="TDP29743.1"/>
    <property type="molecule type" value="Genomic_DNA"/>
</dbReference>
<sequence>MSSTERIESAAAGSEWDQFDVRLVPASDRALLDALGIIVRPARGSSVIWVDHTWSWWKQVGIIVVPRGGRIEVWPHGDITDRDLAALIGAGCEAFCTPPSRATRWSRCGRIWECVIDVPVTT</sequence>
<dbReference type="RefSeq" id="WP_067496630.1">
    <property type="nucleotide sequence ID" value="NZ_SNXK01000012.1"/>
</dbReference>
<proteinExistence type="predicted"/>
<organism evidence="1 2">
    <name type="scientific">Nocardia ignorata</name>
    <dbReference type="NCBI Taxonomy" id="145285"/>
    <lineage>
        <taxon>Bacteria</taxon>
        <taxon>Bacillati</taxon>
        <taxon>Actinomycetota</taxon>
        <taxon>Actinomycetes</taxon>
        <taxon>Mycobacteriales</taxon>
        <taxon>Nocardiaceae</taxon>
        <taxon>Nocardia</taxon>
    </lineage>
</organism>
<dbReference type="Proteomes" id="UP000295087">
    <property type="component" value="Unassembled WGS sequence"/>
</dbReference>
<keyword evidence="2" id="KW-1185">Reference proteome</keyword>
<comment type="caution">
    <text evidence="1">The sequence shown here is derived from an EMBL/GenBank/DDBJ whole genome shotgun (WGS) entry which is preliminary data.</text>
</comment>